<dbReference type="FunFam" id="3.30.160.60:FF:000345">
    <property type="entry name" value="Zinc finger protein Gfi-1"/>
    <property type="match status" value="1"/>
</dbReference>
<dbReference type="InterPro" id="IPR036236">
    <property type="entry name" value="Znf_C2H2_sf"/>
</dbReference>
<dbReference type="FunFam" id="3.30.160.60:FF:000245">
    <property type="entry name" value="zinc finger protein Gfi-1"/>
    <property type="match status" value="1"/>
</dbReference>
<evidence type="ECO:0000313" key="8">
    <source>
        <dbReference type="EMBL" id="CBY09573.1"/>
    </source>
</evidence>
<dbReference type="PROSITE" id="PS50157">
    <property type="entry name" value="ZINC_FINGER_C2H2_2"/>
    <property type="match status" value="4"/>
</dbReference>
<organism evidence="8">
    <name type="scientific">Oikopleura dioica</name>
    <name type="common">Tunicate</name>
    <dbReference type="NCBI Taxonomy" id="34765"/>
    <lineage>
        <taxon>Eukaryota</taxon>
        <taxon>Metazoa</taxon>
        <taxon>Chordata</taxon>
        <taxon>Tunicata</taxon>
        <taxon>Appendicularia</taxon>
        <taxon>Copelata</taxon>
        <taxon>Oikopleuridae</taxon>
        <taxon>Oikopleura</taxon>
    </lineage>
</organism>
<sequence length="268" mass="30698">MCITEVFRPFEIEDEKRISESEDSGVNSSSEDKSSPSPTFFISSSSSSNTDDDEELINVDSSPEPPSVWRPPVEEFNSVQSSILENNDEKMPHAYSSQFQHRTLFSDILSQRLFHQNQLMQQNFLARSSFGFSSSHPHFQMMSASTSSRAIKKEKVYDCHICHKQFKRSSTLSTHLLIHSDTRPYPCPFCGKRFHQKSDMKKHTYVHTGEKPHSCRICGKNFSQSSNLITHMRKHQGVKPFACGSCGDTFQRKIDLRKHEDAVHMKEA</sequence>
<dbReference type="Pfam" id="PF00096">
    <property type="entry name" value="zf-C2H2"/>
    <property type="match status" value="3"/>
</dbReference>
<dbReference type="GO" id="GO:0008270">
    <property type="term" value="F:zinc ion binding"/>
    <property type="evidence" value="ECO:0007669"/>
    <property type="project" value="UniProtKB-KW"/>
</dbReference>
<dbReference type="GO" id="GO:0000981">
    <property type="term" value="F:DNA-binding transcription factor activity, RNA polymerase II-specific"/>
    <property type="evidence" value="ECO:0007669"/>
    <property type="project" value="TreeGrafter"/>
</dbReference>
<dbReference type="SMART" id="SM00355">
    <property type="entry name" value="ZnF_C2H2"/>
    <property type="match status" value="4"/>
</dbReference>
<evidence type="ECO:0000256" key="3">
    <source>
        <dbReference type="ARBA" id="ARBA00022771"/>
    </source>
</evidence>
<gene>
    <name evidence="8" type="ORF">GSOID_T00008578001</name>
</gene>
<keyword evidence="4" id="KW-0862">Zinc</keyword>
<feature type="domain" description="C2H2-type" evidence="7">
    <location>
        <begin position="241"/>
        <end position="268"/>
    </location>
</feature>
<dbReference type="Gene3D" id="3.30.160.60">
    <property type="entry name" value="Classic Zinc Finger"/>
    <property type="match status" value="4"/>
</dbReference>
<evidence type="ECO:0000256" key="1">
    <source>
        <dbReference type="ARBA" id="ARBA00022723"/>
    </source>
</evidence>
<evidence type="ECO:0000256" key="6">
    <source>
        <dbReference type="SAM" id="MobiDB-lite"/>
    </source>
</evidence>
<dbReference type="AlphaFoldDB" id="E4XEH0"/>
<dbReference type="PANTHER" id="PTHR23235:SF120">
    <property type="entry name" value="KRUPPEL-LIKE FACTOR 15"/>
    <property type="match status" value="1"/>
</dbReference>
<dbReference type="GO" id="GO:0000978">
    <property type="term" value="F:RNA polymerase II cis-regulatory region sequence-specific DNA binding"/>
    <property type="evidence" value="ECO:0007669"/>
    <property type="project" value="TreeGrafter"/>
</dbReference>
<dbReference type="EMBL" id="FN653041">
    <property type="protein sequence ID" value="CBY09573.1"/>
    <property type="molecule type" value="Genomic_DNA"/>
</dbReference>
<proteinExistence type="predicted"/>
<evidence type="ECO:0000256" key="5">
    <source>
        <dbReference type="PROSITE-ProRule" id="PRU00042"/>
    </source>
</evidence>
<dbReference type="FunFam" id="3.30.160.60:FF:000176">
    <property type="entry name" value="zinc finger protein 70"/>
    <property type="match status" value="1"/>
</dbReference>
<keyword evidence="2" id="KW-0677">Repeat</keyword>
<dbReference type="InParanoid" id="E4XEH0"/>
<dbReference type="InterPro" id="IPR013087">
    <property type="entry name" value="Znf_C2H2_type"/>
</dbReference>
<name>E4XEH0_OIKDI</name>
<protein>
    <recommendedName>
        <fullName evidence="7">C2H2-type domain-containing protein</fullName>
    </recommendedName>
</protein>
<reference evidence="8" key="1">
    <citation type="journal article" date="2010" name="Science">
        <title>Plasticity of animal genome architecture unmasked by rapid evolution of a pelagic tunicate.</title>
        <authorList>
            <person name="Denoeud F."/>
            <person name="Henriet S."/>
            <person name="Mungpakdee S."/>
            <person name="Aury J.M."/>
            <person name="Da Silva C."/>
            <person name="Brinkmann H."/>
            <person name="Mikhaleva J."/>
            <person name="Olsen L.C."/>
            <person name="Jubin C."/>
            <person name="Canestro C."/>
            <person name="Bouquet J.M."/>
            <person name="Danks G."/>
            <person name="Poulain J."/>
            <person name="Campsteijn C."/>
            <person name="Adamski M."/>
            <person name="Cross I."/>
            <person name="Yadetie F."/>
            <person name="Muffato M."/>
            <person name="Louis A."/>
            <person name="Butcher S."/>
            <person name="Tsagkogeorga G."/>
            <person name="Konrad A."/>
            <person name="Singh S."/>
            <person name="Jensen M.F."/>
            <person name="Cong E.H."/>
            <person name="Eikeseth-Otteraa H."/>
            <person name="Noel B."/>
            <person name="Anthouard V."/>
            <person name="Porcel B.M."/>
            <person name="Kachouri-Lafond R."/>
            <person name="Nishino A."/>
            <person name="Ugolini M."/>
            <person name="Chourrout P."/>
            <person name="Nishida H."/>
            <person name="Aasland R."/>
            <person name="Huzurbazar S."/>
            <person name="Westhof E."/>
            <person name="Delsuc F."/>
            <person name="Lehrach H."/>
            <person name="Reinhardt R."/>
            <person name="Weissenbach J."/>
            <person name="Roy S.W."/>
            <person name="Artiguenave F."/>
            <person name="Postlethwait J.H."/>
            <person name="Manak J.R."/>
            <person name="Thompson E.M."/>
            <person name="Jaillon O."/>
            <person name="Du Pasquier L."/>
            <person name="Boudinot P."/>
            <person name="Liberles D.A."/>
            <person name="Volff J.N."/>
            <person name="Philippe H."/>
            <person name="Lenhard B."/>
            <person name="Roest Crollius H."/>
            <person name="Wincker P."/>
            <person name="Chourrout D."/>
        </authorList>
    </citation>
    <scope>NUCLEOTIDE SEQUENCE [LARGE SCALE GENOMIC DNA]</scope>
</reference>
<evidence type="ECO:0000259" key="7">
    <source>
        <dbReference type="PROSITE" id="PS50157"/>
    </source>
</evidence>
<dbReference type="OrthoDB" id="6155966at2759"/>
<keyword evidence="3 5" id="KW-0863">Zinc-finger</keyword>
<dbReference type="Proteomes" id="UP000001307">
    <property type="component" value="Unassembled WGS sequence"/>
</dbReference>
<feature type="domain" description="C2H2-type" evidence="7">
    <location>
        <begin position="185"/>
        <end position="212"/>
    </location>
</feature>
<keyword evidence="1" id="KW-0479">Metal-binding</keyword>
<evidence type="ECO:0000256" key="4">
    <source>
        <dbReference type="ARBA" id="ARBA00022833"/>
    </source>
</evidence>
<feature type="region of interest" description="Disordered" evidence="6">
    <location>
        <begin position="13"/>
        <end position="72"/>
    </location>
</feature>
<feature type="domain" description="C2H2-type" evidence="7">
    <location>
        <begin position="213"/>
        <end position="240"/>
    </location>
</feature>
<feature type="compositionally biased region" description="Low complexity" evidence="6">
    <location>
        <begin position="24"/>
        <end position="48"/>
    </location>
</feature>
<evidence type="ECO:0000256" key="2">
    <source>
        <dbReference type="ARBA" id="ARBA00022737"/>
    </source>
</evidence>
<dbReference type="SUPFAM" id="SSF57667">
    <property type="entry name" value="beta-beta-alpha zinc fingers"/>
    <property type="match status" value="2"/>
</dbReference>
<dbReference type="PANTHER" id="PTHR23235">
    <property type="entry name" value="KRUEPPEL-LIKE TRANSCRIPTION FACTOR"/>
    <property type="match status" value="1"/>
</dbReference>
<evidence type="ECO:0000313" key="9">
    <source>
        <dbReference type="Proteomes" id="UP000001307"/>
    </source>
</evidence>
<dbReference type="PROSITE" id="PS00028">
    <property type="entry name" value="ZINC_FINGER_C2H2_1"/>
    <property type="match status" value="4"/>
</dbReference>
<feature type="domain" description="C2H2-type" evidence="7">
    <location>
        <begin position="157"/>
        <end position="184"/>
    </location>
</feature>
<accession>E4XEH0</accession>
<keyword evidence="9" id="KW-1185">Reference proteome</keyword>